<evidence type="ECO:0000256" key="6">
    <source>
        <dbReference type="ARBA" id="ARBA00022692"/>
    </source>
</evidence>
<evidence type="ECO:0000256" key="2">
    <source>
        <dbReference type="ARBA" id="ARBA00022473"/>
    </source>
</evidence>
<dbReference type="GO" id="GO:0007399">
    <property type="term" value="P:nervous system development"/>
    <property type="evidence" value="ECO:0007669"/>
    <property type="project" value="UniProtKB-KW"/>
</dbReference>
<dbReference type="InterPro" id="IPR017441">
    <property type="entry name" value="Protein_kinase_ATP_BS"/>
</dbReference>
<feature type="binding site" evidence="24">
    <location>
        <position position="1710"/>
    </location>
    <ligand>
        <name>ATP</name>
        <dbReference type="ChEBI" id="CHEBI:30616"/>
    </ligand>
</feature>
<evidence type="ECO:0000256" key="15">
    <source>
        <dbReference type="ARBA" id="ARBA00023136"/>
    </source>
</evidence>
<dbReference type="InterPro" id="IPR001245">
    <property type="entry name" value="Ser-Thr/Tyr_kinase_cat_dom"/>
</dbReference>
<keyword evidence="12 24" id="KW-0067">ATP-binding</keyword>
<evidence type="ECO:0000256" key="18">
    <source>
        <dbReference type="ARBA" id="ARBA00023170"/>
    </source>
</evidence>
<dbReference type="InterPro" id="IPR008266">
    <property type="entry name" value="Tyr_kinase_AS"/>
</dbReference>
<dbReference type="GO" id="GO:0005524">
    <property type="term" value="F:ATP binding"/>
    <property type="evidence" value="ECO:0007669"/>
    <property type="project" value="UniProtKB-UniRule"/>
</dbReference>
<evidence type="ECO:0000313" key="31">
    <source>
        <dbReference type="EMBL" id="RMB93880.1"/>
    </source>
</evidence>
<feature type="domain" description="Protein kinase" evidence="28">
    <location>
        <begin position="968"/>
        <end position="1243"/>
    </location>
</feature>
<evidence type="ECO:0000256" key="1">
    <source>
        <dbReference type="ARBA" id="ARBA00004479"/>
    </source>
</evidence>
<keyword evidence="14 27" id="KW-1133">Transmembrane helix</keyword>
<dbReference type="FunFam" id="3.80.20.20:FF:000001">
    <property type="entry name" value="Tyrosine-protein kinase receptor"/>
    <property type="match status" value="1"/>
</dbReference>
<dbReference type="SUPFAM" id="SSF52058">
    <property type="entry name" value="L domain-like"/>
    <property type="match status" value="2"/>
</dbReference>
<dbReference type="FunFam" id="3.30.200.20:FF:000026">
    <property type="entry name" value="Tyrosine-protein kinase receptor"/>
    <property type="match status" value="1"/>
</dbReference>
<feature type="region of interest" description="Disordered" evidence="26">
    <location>
        <begin position="1821"/>
        <end position="1844"/>
    </location>
</feature>
<evidence type="ECO:0000256" key="9">
    <source>
        <dbReference type="ARBA" id="ARBA00022741"/>
    </source>
</evidence>
<dbReference type="InterPro" id="IPR036941">
    <property type="entry name" value="Rcpt_L-dom_sf"/>
</dbReference>
<comment type="subunit">
    <text evidence="23">Probable tetramer of 2 alpha and 2 beta chains linked by disulfide bonds. The alpha chains contribute to the formation of the ligand-binding domain, while the beta chains carry the kinase domain.</text>
</comment>
<dbReference type="SUPFAM" id="SSF49265">
    <property type="entry name" value="Fibronectin type III"/>
    <property type="match status" value="2"/>
</dbReference>
<dbReference type="FunFam" id="3.30.200.20:FF:000033">
    <property type="entry name" value="Tyrosine-protein kinase receptor"/>
    <property type="match status" value="1"/>
</dbReference>
<dbReference type="InterPro" id="IPR006211">
    <property type="entry name" value="Furin-like_Cys-rich_dom"/>
</dbReference>
<keyword evidence="2" id="KW-0217">Developmental protein</keyword>
<dbReference type="GO" id="GO:0005899">
    <property type="term" value="C:insulin receptor complex"/>
    <property type="evidence" value="ECO:0007669"/>
    <property type="project" value="TreeGrafter"/>
</dbReference>
<dbReference type="GO" id="GO:0005009">
    <property type="term" value="F:insulin receptor activity"/>
    <property type="evidence" value="ECO:0007669"/>
    <property type="project" value="TreeGrafter"/>
</dbReference>
<dbReference type="SUPFAM" id="SSF48726">
    <property type="entry name" value="Immunoglobulin"/>
    <property type="match status" value="1"/>
</dbReference>
<dbReference type="InterPro" id="IPR036116">
    <property type="entry name" value="FN3_sf"/>
</dbReference>
<dbReference type="EMBL" id="QRBI01000202">
    <property type="protein sequence ID" value="RMB93880.1"/>
    <property type="molecule type" value="Genomic_DNA"/>
</dbReference>
<dbReference type="InterPro" id="IPR020635">
    <property type="entry name" value="Tyr_kinase_cat_dom"/>
</dbReference>
<keyword evidence="3 25" id="KW-0597">Phosphoprotein</keyword>
<keyword evidence="4" id="KW-0433">Leucine-rich repeat</keyword>
<keyword evidence="19" id="KW-0325">Glycoprotein</keyword>
<keyword evidence="17" id="KW-1015">Disulfide bond</keyword>
<comment type="function">
    <text evidence="22">Receptor with tyrosine-protein kinase activity. Functions as a pH sensing receptor which is activated by increased extracellular pH. Activates an intracellular signaling pathway that involves IRS1 and AKT1/PKB.</text>
</comment>
<evidence type="ECO:0000256" key="16">
    <source>
        <dbReference type="ARBA" id="ARBA00023137"/>
    </source>
</evidence>
<dbReference type="GO" id="GO:0030424">
    <property type="term" value="C:axon"/>
    <property type="evidence" value="ECO:0007669"/>
    <property type="project" value="TreeGrafter"/>
</dbReference>
<dbReference type="PRINTS" id="PR00109">
    <property type="entry name" value="TYRKINASE"/>
</dbReference>
<feature type="compositionally biased region" description="Basic residues" evidence="26">
    <location>
        <begin position="1273"/>
        <end position="1284"/>
    </location>
</feature>
<dbReference type="InterPro" id="IPR000494">
    <property type="entry name" value="Rcpt_L-dom"/>
</dbReference>
<dbReference type="FunFam" id="2.10.220.10:FF:000014">
    <property type="entry name" value="Tyrosine-protein kinase receptor"/>
    <property type="match status" value="1"/>
</dbReference>
<accession>A0A3M0J0S6</accession>
<evidence type="ECO:0000259" key="29">
    <source>
        <dbReference type="PROSITE" id="PS50835"/>
    </source>
</evidence>
<dbReference type="PRINTS" id="PR01940">
    <property type="entry name" value="NTKRECEPTOR1"/>
</dbReference>
<dbReference type="CDD" id="cd00064">
    <property type="entry name" value="FU"/>
    <property type="match status" value="1"/>
</dbReference>
<dbReference type="PROSITE" id="PS50853">
    <property type="entry name" value="FN3"/>
    <property type="match status" value="2"/>
</dbReference>
<evidence type="ECO:0000256" key="23">
    <source>
        <dbReference type="ARBA" id="ARBA00065424"/>
    </source>
</evidence>
<evidence type="ECO:0000256" key="12">
    <source>
        <dbReference type="ARBA" id="ARBA00022840"/>
    </source>
</evidence>
<dbReference type="EC" id="2.7.10.1" evidence="25"/>
<feature type="region of interest" description="Disordered" evidence="26">
    <location>
        <begin position="1267"/>
        <end position="1294"/>
    </location>
</feature>
<evidence type="ECO:0000256" key="8">
    <source>
        <dbReference type="ARBA" id="ARBA00022737"/>
    </source>
</evidence>
<dbReference type="PROSITE" id="PS50011">
    <property type="entry name" value="PROTEIN_KINASE_DOM"/>
    <property type="match status" value="2"/>
</dbReference>
<dbReference type="InterPro" id="IPR013783">
    <property type="entry name" value="Ig-like_fold"/>
</dbReference>
<keyword evidence="7" id="KW-0732">Signal</keyword>
<dbReference type="FunFam" id="2.60.40.10:FF:000108">
    <property type="entry name" value="Tyrosine-protein kinase receptor"/>
    <property type="match status" value="1"/>
</dbReference>
<protein>
    <recommendedName>
        <fullName evidence="25">Tyrosine-protein kinase receptor</fullName>
        <ecNumber evidence="25">2.7.10.1</ecNumber>
    </recommendedName>
</protein>
<feature type="transmembrane region" description="Helical" evidence="27">
    <location>
        <begin position="902"/>
        <end position="927"/>
    </location>
</feature>
<reference evidence="31 32" key="1">
    <citation type="submission" date="2018-07" db="EMBL/GenBank/DDBJ databases">
        <title>A high quality draft genome assembly of the barn swallow (H. rustica rustica).</title>
        <authorList>
            <person name="Formenti G."/>
            <person name="Chiara M."/>
            <person name="Poveda L."/>
            <person name="Francoijs K.-J."/>
            <person name="Bonisoli-Alquati A."/>
            <person name="Canova L."/>
            <person name="Gianfranceschi L."/>
            <person name="Horner D.S."/>
            <person name="Saino N."/>
        </authorList>
    </citation>
    <scope>NUCLEOTIDE SEQUENCE [LARGE SCALE GENOMIC DNA]</scope>
    <source>
        <strain evidence="31">Chelidonia</strain>
        <tissue evidence="31">Blood</tissue>
    </source>
</reference>
<dbReference type="InterPro" id="IPR000719">
    <property type="entry name" value="Prot_kinase_dom"/>
</dbReference>
<feature type="transmembrane region" description="Helical" evidence="27">
    <location>
        <begin position="1631"/>
        <end position="1654"/>
    </location>
</feature>
<feature type="compositionally biased region" description="Polar residues" evidence="26">
    <location>
        <begin position="697"/>
        <end position="706"/>
    </location>
</feature>
<feature type="domain" description="Fibronectin type-III" evidence="30">
    <location>
        <begin position="454"/>
        <end position="571"/>
    </location>
</feature>
<dbReference type="Gene3D" id="3.80.20.20">
    <property type="entry name" value="Receptor L-domain"/>
    <property type="match status" value="2"/>
</dbReference>
<keyword evidence="6 25" id="KW-0812">Transmembrane</keyword>
<dbReference type="InterPro" id="IPR003961">
    <property type="entry name" value="FN3_dom"/>
</dbReference>
<dbReference type="Pfam" id="PF00757">
    <property type="entry name" value="Furin-like"/>
    <property type="match status" value="1"/>
</dbReference>
<comment type="subcellular location">
    <subcellularLocation>
        <location evidence="1">Membrane</location>
        <topology evidence="1">Single-pass type I membrane protein</topology>
    </subcellularLocation>
</comment>
<name>A0A3M0J0S6_HIRRU</name>
<dbReference type="PROSITE" id="PS00109">
    <property type="entry name" value="PROTEIN_KINASE_TYR"/>
    <property type="match status" value="1"/>
</dbReference>
<gene>
    <name evidence="31" type="ORF">DUI87_29616</name>
</gene>
<keyword evidence="32" id="KW-1185">Reference proteome</keyword>
<dbReference type="InterPro" id="IPR036179">
    <property type="entry name" value="Ig-like_dom_sf"/>
</dbReference>
<dbReference type="SUPFAM" id="SSF56112">
    <property type="entry name" value="Protein kinase-like (PK-like)"/>
    <property type="match status" value="2"/>
</dbReference>
<keyword evidence="11" id="KW-0221">Differentiation</keyword>
<feature type="domain" description="Protein kinase" evidence="28">
    <location>
        <begin position="1676"/>
        <end position="1844"/>
    </location>
</feature>
<keyword evidence="9 24" id="KW-0547">Nucleotide-binding</keyword>
<dbReference type="Pfam" id="PF01030">
    <property type="entry name" value="Recep_L_domain"/>
    <property type="match status" value="2"/>
</dbReference>
<comment type="caution">
    <text evidence="31">The sequence shown here is derived from an EMBL/GenBank/DDBJ whole genome shotgun (WGS) entry which is preliminary data.</text>
</comment>
<evidence type="ECO:0000259" key="30">
    <source>
        <dbReference type="PROSITE" id="PS50853"/>
    </source>
</evidence>
<evidence type="ECO:0000256" key="7">
    <source>
        <dbReference type="ARBA" id="ARBA00022729"/>
    </source>
</evidence>
<evidence type="ECO:0000256" key="4">
    <source>
        <dbReference type="ARBA" id="ARBA00022614"/>
    </source>
</evidence>
<evidence type="ECO:0000256" key="13">
    <source>
        <dbReference type="ARBA" id="ARBA00022902"/>
    </source>
</evidence>
<dbReference type="PROSITE" id="PS00239">
    <property type="entry name" value="RECEPTOR_TYR_KIN_II"/>
    <property type="match status" value="1"/>
</dbReference>
<evidence type="ECO:0000256" key="20">
    <source>
        <dbReference type="ARBA" id="ARBA00023319"/>
    </source>
</evidence>
<dbReference type="GO" id="GO:0030154">
    <property type="term" value="P:cell differentiation"/>
    <property type="evidence" value="ECO:0007669"/>
    <property type="project" value="UniProtKB-KW"/>
</dbReference>
<dbReference type="Pfam" id="PF07714">
    <property type="entry name" value="PK_Tyr_Ser-Thr"/>
    <property type="match status" value="2"/>
</dbReference>
<feature type="region of interest" description="Disordered" evidence="26">
    <location>
        <begin position="694"/>
        <end position="740"/>
    </location>
</feature>
<dbReference type="Gene3D" id="3.30.200.20">
    <property type="entry name" value="Phosphorylase Kinase, domain 1"/>
    <property type="match status" value="2"/>
</dbReference>
<dbReference type="GO" id="GO:0043560">
    <property type="term" value="F:insulin receptor substrate binding"/>
    <property type="evidence" value="ECO:0007669"/>
    <property type="project" value="TreeGrafter"/>
</dbReference>
<proteinExistence type="inferred from homology"/>
<dbReference type="Proteomes" id="UP000269221">
    <property type="component" value="Unassembled WGS sequence"/>
</dbReference>
<evidence type="ECO:0000256" key="11">
    <source>
        <dbReference type="ARBA" id="ARBA00022782"/>
    </source>
</evidence>
<evidence type="ECO:0000256" key="14">
    <source>
        <dbReference type="ARBA" id="ARBA00022989"/>
    </source>
</evidence>
<feature type="compositionally biased region" description="Basic and acidic residues" evidence="26">
    <location>
        <begin position="1285"/>
        <end position="1294"/>
    </location>
</feature>
<feature type="domain" description="Ig-like" evidence="29">
    <location>
        <begin position="1407"/>
        <end position="1498"/>
    </location>
</feature>
<sequence>MDIRNDVSQLRKLENCSIIEGNLQILLMFTTGAEDFRGLSFPRLLMITEYLLLFRVYGLESLRDLFPNLSVIRGTNLFFNYALVIFEMPHLRDVGLHSLGHILRGSVRIERNQELCHLSTIDWGLLLPDAGDSTYIVGNKLAEECADVCPGILDVEKPCVQTSVNGQLDYRCWTSSYCQKVCPCGAGSACTAAGECCHAECLGGCGRPHDRRACVACRHFHFNGHCLPSCPPRTYEYEGWRCVTAEYCASLRKVSDNPRDASKFVIHQRQCLSECPSGYTRNESSMFCHKCEGLCPKECKVGTKTIDSMRAAQELGGCTLIEGNLILNIRRGYNLASELQSSLGLIETITGFLKIKHSFALVSLSFFKNLKLIRGDSMVDGNYTLYVLDNQNLQQLWDWSHHILSIPVGKMYFAFNPKLCLAEIYRMEEVTGTKGRQNKAEINPRTNGDRASCKTQTLRFISNITESDRIFLKWERYRPPRVPGPPQLHRLLQGVNVSEYVGQDACGAQSWNVLDVDLPLSSEQEPGVTLLNLRPWTQYAIFVRAITLTTAEEGRNYGAQSEVVYIRTMPAAPTVPRDVISMSNSSSHIVVRWKPPTQRNGNIIYYLVLWQQLAEDMELYINDYCHKGLKLPTSSADTRFGFGDGPEGEQDAEERCCPCRPTDGQLRMEGEAESFQKKFENFLHNSITIPRPPWKVTSINKNPQRTPKQRRDVVAVTSPANTSSAEPLAPNQPGGEPKPDFQIFEDKVVRDRAVLSRLRHFTEYRIDIHACNHAAHTVGCSAATFVFARTMPELQADNIPGNVTWEPAGKNSVLLRWEEPRNPNGLILKYEIKYSRESEEVTTVVCVSRHRYSKYGGVHLALLQPGNYSAKVRATSLAGNGSWTGLVKFYILGPAEEESSSFYVLLTVTPVVLMVLISCLAVFVFFYNKKRNNDGYPSGTLYASVNPEYFSASDMYMPDEWEVSREKITVIRELGQGSFGMVYEGVALGLVTEGEETKVALKTVNELATMRERIEFLNEASVMKAFKCHHVVRLLGVVSQGQPALVIMELMTRGDLKSYLRSLRPEAENNPGLPPPSLKDMIQMAGEIADGMAYLNANKFVHRDLAARNCMVSEDFTVKIGDFGMTRDIYETDYYRKGGKGLLPVRWMSPEALKDGIFNTQSDVWSFGVVLWEIATLAEQPYQGMSNEQVLRFVMDNGILERPENCPDKLHELMCLCWQQNPRQRPSFVQLLERIKDHMAPAFRTLSFFYSPENGPPHGPVLGLPGECEGGRHRQQRHRHRVQERHRPRDRPRDAAAARLALPGRSAPAPVPASPGRCRSLPRPCRCPRAGILLCREPDTVGSLAPLLGTGSFTDVIIENQQVLTTLTRADTRMLRDLRNLTISRSGLQHISADAFLDTPRLSHLPPTVHIEPPEVVLRQGDSVNLTCHISADPPATAEWVVPEVGPELLIVTKASSTFQGLGDRPGDQQHLFYLNHKDLTCRAENAAGPAEDSVVLNVTCEHSPRDPAARRSHPPAFLVHPFSVDGNPAPSIRWLFNGTALVEGPYIHTLIMEYEHNTTVLHGCLQLNRPTHVNNGNYTLLVHNALGSAARSVQGRFMDNPFSFSPEEPIPGTRNSSLEGPVETTDEHTFGVSVAVALAVFACLSLSVMLILLNKCGRRSKFGINRVHHVQRRDIVLKWELGEGAFGKVFLAECYNLLPEQEKMLVAVKALKEVTESARLDFQREAELLTVLQHEHIVKFYGVCTEGEPLIMVFEYMKHGDLNRFLRSHGPDAKILEQGPGQPRGPLALGHMLHIATQIASGMVYLASLHFVHRDLATRKLPGGPRPGGEDRGFRHVPGHLQH</sequence>
<evidence type="ECO:0000256" key="19">
    <source>
        <dbReference type="ARBA" id="ARBA00023180"/>
    </source>
</evidence>
<feature type="transmembrane region" description="Helical" evidence="27">
    <location>
        <begin position="1031"/>
        <end position="1051"/>
    </location>
</feature>
<keyword evidence="10" id="KW-0418">Kinase</keyword>
<keyword evidence="16" id="KW-0829">Tyrosine-protein kinase</keyword>
<keyword evidence="8" id="KW-0677">Repeat</keyword>
<dbReference type="InterPro" id="IPR020461">
    <property type="entry name" value="NTRK1"/>
</dbReference>
<dbReference type="InterPro" id="IPR040665">
    <property type="entry name" value="TrkA_TMD"/>
</dbReference>
<dbReference type="Gene3D" id="2.10.220.10">
    <property type="entry name" value="Hormone Receptor, Insulin-like Growth Factor Receptor 1, Chain A, domain 2"/>
    <property type="match status" value="1"/>
</dbReference>
<evidence type="ECO:0000256" key="26">
    <source>
        <dbReference type="SAM" id="MobiDB-lite"/>
    </source>
</evidence>
<feature type="region of interest" description="Disordered" evidence="26">
    <location>
        <begin position="1300"/>
        <end position="1319"/>
    </location>
</feature>
<evidence type="ECO:0000256" key="10">
    <source>
        <dbReference type="ARBA" id="ARBA00022777"/>
    </source>
</evidence>
<dbReference type="InterPro" id="IPR011009">
    <property type="entry name" value="Kinase-like_dom_sf"/>
</dbReference>
<dbReference type="FunFam" id="2.60.40.10:FF:000087">
    <property type="entry name" value="Tyrosine-protein kinase receptor"/>
    <property type="match status" value="1"/>
</dbReference>
<dbReference type="SUPFAM" id="SSF57184">
    <property type="entry name" value="Growth factor receptor domain"/>
    <property type="match status" value="1"/>
</dbReference>
<dbReference type="SMART" id="SM00261">
    <property type="entry name" value="FU"/>
    <property type="match status" value="1"/>
</dbReference>
<keyword evidence="20" id="KW-0393">Immunoglobulin domain</keyword>
<evidence type="ECO:0000256" key="24">
    <source>
        <dbReference type="PROSITE-ProRule" id="PRU10141"/>
    </source>
</evidence>
<dbReference type="InterPro" id="IPR002011">
    <property type="entry name" value="Tyr_kinase_rcpt_2_CS"/>
</dbReference>
<keyword evidence="18 25" id="KW-0675">Receptor</keyword>
<dbReference type="InterPro" id="IPR007110">
    <property type="entry name" value="Ig-like_dom"/>
</dbReference>
<keyword evidence="13" id="KW-0524">Neurogenesis</keyword>
<evidence type="ECO:0000256" key="5">
    <source>
        <dbReference type="ARBA" id="ARBA00022679"/>
    </source>
</evidence>
<comment type="similarity">
    <text evidence="25">Belongs to the protein kinase superfamily. Tyr protein kinase family. Insulin receptor subfamily.</text>
</comment>
<evidence type="ECO:0000256" key="21">
    <source>
        <dbReference type="ARBA" id="ARBA00051243"/>
    </source>
</evidence>
<dbReference type="Pfam" id="PF00041">
    <property type="entry name" value="fn3"/>
    <property type="match status" value="1"/>
</dbReference>
<dbReference type="STRING" id="333673.A0A3M0J0S6"/>
<dbReference type="OrthoDB" id="5809444at2759"/>
<dbReference type="FunFam" id="1.10.510.10:FF:000050">
    <property type="entry name" value="Tyrosine-protein kinase receptor"/>
    <property type="match status" value="1"/>
</dbReference>
<dbReference type="Gene3D" id="1.10.510.10">
    <property type="entry name" value="Transferase(Phosphotransferase) domain 1"/>
    <property type="match status" value="2"/>
</dbReference>
<feature type="domain" description="Fibronectin type-III" evidence="30">
    <location>
        <begin position="799"/>
        <end position="895"/>
    </location>
</feature>
<dbReference type="PROSITE" id="PS50835">
    <property type="entry name" value="IG_LIKE"/>
    <property type="match status" value="1"/>
</dbReference>
<dbReference type="PROSITE" id="PS00107">
    <property type="entry name" value="PROTEIN_KINASE_ATP"/>
    <property type="match status" value="2"/>
</dbReference>
<dbReference type="Gene3D" id="2.60.40.10">
    <property type="entry name" value="Immunoglobulins"/>
    <property type="match status" value="5"/>
</dbReference>
<dbReference type="CDD" id="cd00063">
    <property type="entry name" value="FN3"/>
    <property type="match status" value="3"/>
</dbReference>
<dbReference type="InterPro" id="IPR009030">
    <property type="entry name" value="Growth_fac_rcpt_cys_sf"/>
</dbReference>
<evidence type="ECO:0000256" key="3">
    <source>
        <dbReference type="ARBA" id="ARBA00022553"/>
    </source>
</evidence>
<evidence type="ECO:0000256" key="22">
    <source>
        <dbReference type="ARBA" id="ARBA00055220"/>
    </source>
</evidence>
<evidence type="ECO:0000256" key="17">
    <source>
        <dbReference type="ARBA" id="ARBA00023157"/>
    </source>
</evidence>
<organism evidence="31 32">
    <name type="scientific">Hirundo rustica rustica</name>
    <dbReference type="NCBI Taxonomy" id="333673"/>
    <lineage>
        <taxon>Eukaryota</taxon>
        <taxon>Metazoa</taxon>
        <taxon>Chordata</taxon>
        <taxon>Craniata</taxon>
        <taxon>Vertebrata</taxon>
        <taxon>Euteleostomi</taxon>
        <taxon>Archelosauria</taxon>
        <taxon>Archosauria</taxon>
        <taxon>Dinosauria</taxon>
        <taxon>Saurischia</taxon>
        <taxon>Theropoda</taxon>
        <taxon>Coelurosauria</taxon>
        <taxon>Aves</taxon>
        <taxon>Neognathae</taxon>
        <taxon>Neoaves</taxon>
        <taxon>Telluraves</taxon>
        <taxon>Australaves</taxon>
        <taxon>Passeriformes</taxon>
        <taxon>Sylvioidea</taxon>
        <taxon>Hirundinidae</taxon>
        <taxon>Hirundo</taxon>
    </lineage>
</organism>
<dbReference type="CDD" id="cd05032">
    <property type="entry name" value="PTKc_InsR_like"/>
    <property type="match status" value="1"/>
</dbReference>
<keyword evidence="5" id="KW-0808">Transferase</keyword>
<dbReference type="InterPro" id="IPR006212">
    <property type="entry name" value="Furin_repeat"/>
</dbReference>
<evidence type="ECO:0000256" key="27">
    <source>
        <dbReference type="SAM" id="Phobius"/>
    </source>
</evidence>
<dbReference type="SMART" id="SM00219">
    <property type="entry name" value="TyrKc"/>
    <property type="match status" value="2"/>
</dbReference>
<dbReference type="PANTHER" id="PTHR24416:SF338">
    <property type="entry name" value="INSULIN RECEPTOR-RELATED PROTEIN"/>
    <property type="match status" value="1"/>
</dbReference>
<dbReference type="GO" id="GO:0005030">
    <property type="term" value="F:neurotrophin receptor activity"/>
    <property type="evidence" value="ECO:0007669"/>
    <property type="project" value="InterPro"/>
</dbReference>
<dbReference type="Pfam" id="PF18613">
    <property type="entry name" value="TrkA_TMD"/>
    <property type="match status" value="1"/>
</dbReference>
<dbReference type="InterPro" id="IPR050122">
    <property type="entry name" value="RTK"/>
</dbReference>
<comment type="catalytic activity">
    <reaction evidence="21 25">
        <text>L-tyrosyl-[protein] + ATP = O-phospho-L-tyrosyl-[protein] + ADP + H(+)</text>
        <dbReference type="Rhea" id="RHEA:10596"/>
        <dbReference type="Rhea" id="RHEA-COMP:10136"/>
        <dbReference type="Rhea" id="RHEA-COMP:20101"/>
        <dbReference type="ChEBI" id="CHEBI:15378"/>
        <dbReference type="ChEBI" id="CHEBI:30616"/>
        <dbReference type="ChEBI" id="CHEBI:46858"/>
        <dbReference type="ChEBI" id="CHEBI:61978"/>
        <dbReference type="ChEBI" id="CHEBI:456216"/>
        <dbReference type="EC" id="2.7.10.1"/>
    </reaction>
</comment>
<dbReference type="PANTHER" id="PTHR24416">
    <property type="entry name" value="TYROSINE-PROTEIN KINASE RECEPTOR"/>
    <property type="match status" value="1"/>
</dbReference>
<evidence type="ECO:0000256" key="25">
    <source>
        <dbReference type="RuleBase" id="RU000312"/>
    </source>
</evidence>
<evidence type="ECO:0000259" key="28">
    <source>
        <dbReference type="PROSITE" id="PS50011"/>
    </source>
</evidence>
<feature type="binding site" evidence="24">
    <location>
        <position position="1002"/>
    </location>
    <ligand>
        <name>ATP</name>
        <dbReference type="ChEBI" id="CHEBI:30616"/>
    </ligand>
</feature>
<keyword evidence="15 27" id="KW-0472">Membrane</keyword>
<dbReference type="SMART" id="SM00060">
    <property type="entry name" value="FN3"/>
    <property type="match status" value="3"/>
</dbReference>
<dbReference type="FunFam" id="3.80.20.20:FF:000002">
    <property type="entry name" value="Tyrosine-protein kinase receptor"/>
    <property type="match status" value="1"/>
</dbReference>
<evidence type="ECO:0000313" key="32">
    <source>
        <dbReference type="Proteomes" id="UP000269221"/>
    </source>
</evidence>